<feature type="region of interest" description="Disordered" evidence="1">
    <location>
        <begin position="43"/>
        <end position="71"/>
    </location>
</feature>
<sequence>MAQSTAKAANNHHGAFPPPNTSIVTTSHSGAFQIKAAKWQSAAKAVNNHRAAEAAKNHHSASPPPYMSKVTPIQNDAFQQSHQLAQLAAKDANNHHGTIHLPNTTKMAPYISKANKTAQFIHPNRSKNANPVQRTLALSQPDSATQ</sequence>
<feature type="compositionally biased region" description="Polar residues" evidence="1">
    <location>
        <begin position="126"/>
        <end position="146"/>
    </location>
</feature>
<evidence type="ECO:0000313" key="2">
    <source>
        <dbReference type="EMBL" id="KDP20631.1"/>
    </source>
</evidence>
<gene>
    <name evidence="2" type="ORF">JCGZ_03837</name>
</gene>
<proteinExistence type="predicted"/>
<name>A0A067JA35_JATCU</name>
<evidence type="ECO:0000256" key="1">
    <source>
        <dbReference type="SAM" id="MobiDB-lite"/>
    </source>
</evidence>
<keyword evidence="3" id="KW-1185">Reference proteome</keyword>
<protein>
    <submittedName>
        <fullName evidence="2">Uncharacterized protein</fullName>
    </submittedName>
</protein>
<feature type="region of interest" description="Disordered" evidence="1">
    <location>
        <begin position="120"/>
        <end position="146"/>
    </location>
</feature>
<dbReference type="EMBL" id="KK915700">
    <property type="protein sequence ID" value="KDP20631.1"/>
    <property type="molecule type" value="Genomic_DNA"/>
</dbReference>
<organism evidence="2 3">
    <name type="scientific">Jatropha curcas</name>
    <name type="common">Barbados nut</name>
    <dbReference type="NCBI Taxonomy" id="180498"/>
    <lineage>
        <taxon>Eukaryota</taxon>
        <taxon>Viridiplantae</taxon>
        <taxon>Streptophyta</taxon>
        <taxon>Embryophyta</taxon>
        <taxon>Tracheophyta</taxon>
        <taxon>Spermatophyta</taxon>
        <taxon>Magnoliopsida</taxon>
        <taxon>eudicotyledons</taxon>
        <taxon>Gunneridae</taxon>
        <taxon>Pentapetalae</taxon>
        <taxon>rosids</taxon>
        <taxon>fabids</taxon>
        <taxon>Malpighiales</taxon>
        <taxon>Euphorbiaceae</taxon>
        <taxon>Crotonoideae</taxon>
        <taxon>Jatropheae</taxon>
        <taxon>Jatropha</taxon>
    </lineage>
</organism>
<reference evidence="2 3" key="1">
    <citation type="journal article" date="2014" name="PLoS ONE">
        <title>Global Analysis of Gene Expression Profiles in Physic Nut (Jatropha curcas L.) Seedlings Exposed to Salt Stress.</title>
        <authorList>
            <person name="Zhang L."/>
            <person name="Zhang C."/>
            <person name="Wu P."/>
            <person name="Chen Y."/>
            <person name="Li M."/>
            <person name="Jiang H."/>
            <person name="Wu G."/>
        </authorList>
    </citation>
    <scope>NUCLEOTIDE SEQUENCE [LARGE SCALE GENOMIC DNA]</scope>
    <source>
        <strain evidence="3">cv. GZQX0401</strain>
        <tissue evidence="2">Young leaves</tissue>
    </source>
</reference>
<evidence type="ECO:0000313" key="3">
    <source>
        <dbReference type="Proteomes" id="UP000027138"/>
    </source>
</evidence>
<dbReference type="AlphaFoldDB" id="A0A067JA35"/>
<accession>A0A067JA35</accession>
<feature type="region of interest" description="Disordered" evidence="1">
    <location>
        <begin position="1"/>
        <end position="24"/>
    </location>
</feature>
<dbReference type="Proteomes" id="UP000027138">
    <property type="component" value="Unassembled WGS sequence"/>
</dbReference>